<dbReference type="Proteomes" id="UP000789739">
    <property type="component" value="Unassembled WGS sequence"/>
</dbReference>
<organism evidence="2 3">
    <name type="scientific">Paraglomus brasilianum</name>
    <dbReference type="NCBI Taxonomy" id="144538"/>
    <lineage>
        <taxon>Eukaryota</taxon>
        <taxon>Fungi</taxon>
        <taxon>Fungi incertae sedis</taxon>
        <taxon>Mucoromycota</taxon>
        <taxon>Glomeromycotina</taxon>
        <taxon>Glomeromycetes</taxon>
        <taxon>Paraglomerales</taxon>
        <taxon>Paraglomeraceae</taxon>
        <taxon>Paraglomus</taxon>
    </lineage>
</organism>
<dbReference type="EMBL" id="CAJVPI010007038">
    <property type="protein sequence ID" value="CAG8681347.1"/>
    <property type="molecule type" value="Genomic_DNA"/>
</dbReference>
<proteinExistence type="predicted"/>
<name>A0A9N9EMT6_9GLOM</name>
<evidence type="ECO:0000256" key="1">
    <source>
        <dbReference type="SAM" id="MobiDB-lite"/>
    </source>
</evidence>
<comment type="caution">
    <text evidence="2">The sequence shown here is derived from an EMBL/GenBank/DDBJ whole genome shotgun (WGS) entry which is preliminary data.</text>
</comment>
<gene>
    <name evidence="2" type="ORF">PBRASI_LOCUS11825</name>
</gene>
<dbReference type="AlphaFoldDB" id="A0A9N9EMT6"/>
<feature type="compositionally biased region" description="Polar residues" evidence="1">
    <location>
        <begin position="36"/>
        <end position="50"/>
    </location>
</feature>
<evidence type="ECO:0000313" key="2">
    <source>
        <dbReference type="EMBL" id="CAG8681347.1"/>
    </source>
</evidence>
<feature type="non-terminal residue" evidence="2">
    <location>
        <position position="50"/>
    </location>
</feature>
<feature type="compositionally biased region" description="Basic and acidic residues" evidence="1">
    <location>
        <begin position="1"/>
        <end position="14"/>
    </location>
</feature>
<evidence type="ECO:0000313" key="3">
    <source>
        <dbReference type="Proteomes" id="UP000789739"/>
    </source>
</evidence>
<protein>
    <submittedName>
        <fullName evidence="2">1399_t:CDS:1</fullName>
    </submittedName>
</protein>
<accession>A0A9N9EMT6</accession>
<feature type="non-terminal residue" evidence="2">
    <location>
        <position position="1"/>
    </location>
</feature>
<sequence length="50" mass="5683">RAIAKSIRDIKGEEQADDGPPRKRPRLVRVLDGEQVSDNSKSMSWFDQAE</sequence>
<feature type="region of interest" description="Disordered" evidence="1">
    <location>
        <begin position="1"/>
        <end position="50"/>
    </location>
</feature>
<reference evidence="2" key="1">
    <citation type="submission" date="2021-06" db="EMBL/GenBank/DDBJ databases">
        <authorList>
            <person name="Kallberg Y."/>
            <person name="Tangrot J."/>
            <person name="Rosling A."/>
        </authorList>
    </citation>
    <scope>NUCLEOTIDE SEQUENCE</scope>
    <source>
        <strain evidence="2">BR232B</strain>
    </source>
</reference>
<keyword evidence="3" id="KW-1185">Reference proteome</keyword>